<dbReference type="GO" id="GO:0003677">
    <property type="term" value="F:DNA binding"/>
    <property type="evidence" value="ECO:0007669"/>
    <property type="project" value="UniProtKB-KW"/>
</dbReference>
<keyword evidence="2" id="KW-0805">Transcription regulation</keyword>
<dbReference type="InterPro" id="IPR036388">
    <property type="entry name" value="WH-like_DNA-bd_sf"/>
</dbReference>
<dbReference type="Gene3D" id="1.10.10.10">
    <property type="entry name" value="Winged helix-like DNA-binding domain superfamily/Winged helix DNA-binding domain"/>
    <property type="match status" value="1"/>
</dbReference>
<protein>
    <submittedName>
        <fullName evidence="6">LysR family transcriptional regulator</fullName>
    </submittedName>
</protein>
<reference evidence="7" key="2">
    <citation type="submission" date="2024-06" db="EMBL/GenBank/DDBJ databases">
        <title>Micromonospora mangrovi CCTCC AA 2012012 genome sequences.</title>
        <authorList>
            <person name="Gao J."/>
        </authorList>
    </citation>
    <scope>NUCLEOTIDE SEQUENCE</scope>
    <source>
        <strain evidence="7">CCTCC AA 2012012</strain>
    </source>
</reference>
<organism evidence="6">
    <name type="scientific">Micromonospora sp. CCTCC AA 2012012</name>
    <dbReference type="NCBI Taxonomy" id="3111921"/>
    <lineage>
        <taxon>Bacteria</taxon>
        <taxon>Bacillati</taxon>
        <taxon>Actinomycetota</taxon>
        <taxon>Actinomycetes</taxon>
        <taxon>Micromonosporales</taxon>
        <taxon>Micromonosporaceae</taxon>
        <taxon>Micromonospora</taxon>
    </lineage>
</organism>
<evidence type="ECO:0000256" key="3">
    <source>
        <dbReference type="ARBA" id="ARBA00023125"/>
    </source>
</evidence>
<dbReference type="EMBL" id="CP159342">
    <property type="protein sequence ID" value="XCH76256.1"/>
    <property type="molecule type" value="Genomic_DNA"/>
</dbReference>
<sequence length="301" mass="32954">MDIDALLLKTLRMVDQKRSIPGAAAALHVHRTVISRRLSLLEGHLGIELVQRGGGELILTPAAQILVAESERMHEHSKRAVNRARRAAARFATPSRTLGVAVLDGRISPELAALRAALTSPTRRVCFHRYPYADLLEAVRDGRCELAVTWLPITGTALRGLRAAVWRRFPRVVLAPADHPLAAASSCLLSHLVDQPLVGFDVRLDRRAASYWTLGRHGDGSGTGLLRCRSQHLDEHYDLVAAGVALAVAPAPLADPDDPRYVAVPVRDLSPATRLIVWNAAHDHRLAPLVRRFLARQDPDS</sequence>
<evidence type="ECO:0000256" key="1">
    <source>
        <dbReference type="ARBA" id="ARBA00009437"/>
    </source>
</evidence>
<dbReference type="Pfam" id="PF03466">
    <property type="entry name" value="LysR_substrate"/>
    <property type="match status" value="1"/>
</dbReference>
<dbReference type="Gene3D" id="3.40.190.10">
    <property type="entry name" value="Periplasmic binding protein-like II"/>
    <property type="match status" value="2"/>
</dbReference>
<dbReference type="Pfam" id="PF00126">
    <property type="entry name" value="HTH_1"/>
    <property type="match status" value="1"/>
</dbReference>
<dbReference type="EMBL" id="CP157762">
    <property type="protein sequence ID" value="XBP95553.1"/>
    <property type="molecule type" value="Genomic_DNA"/>
</dbReference>
<accession>A0AAU7MDH9</accession>
<dbReference type="PANTHER" id="PTHR30346:SF28">
    <property type="entry name" value="HTH-TYPE TRANSCRIPTIONAL REGULATOR CYNR"/>
    <property type="match status" value="1"/>
</dbReference>
<dbReference type="PANTHER" id="PTHR30346">
    <property type="entry name" value="TRANSCRIPTIONAL DUAL REGULATOR HCAR-RELATED"/>
    <property type="match status" value="1"/>
</dbReference>
<evidence type="ECO:0000256" key="4">
    <source>
        <dbReference type="ARBA" id="ARBA00023163"/>
    </source>
</evidence>
<proteinExistence type="inferred from homology"/>
<dbReference type="RefSeq" id="WP_350936476.1">
    <property type="nucleotide sequence ID" value="NZ_CP157762.1"/>
</dbReference>
<gene>
    <name evidence="7" type="ORF">ABUL08_09245</name>
    <name evidence="6" type="ORF">VK199_09200</name>
</gene>
<name>A0AAU7MDH9_9ACTN</name>
<dbReference type="PROSITE" id="PS50931">
    <property type="entry name" value="HTH_LYSR"/>
    <property type="match status" value="1"/>
</dbReference>
<feature type="domain" description="HTH lysR-type" evidence="5">
    <location>
        <begin position="1"/>
        <end position="60"/>
    </location>
</feature>
<evidence type="ECO:0000313" key="6">
    <source>
        <dbReference type="EMBL" id="XBP95553.1"/>
    </source>
</evidence>
<dbReference type="InterPro" id="IPR036390">
    <property type="entry name" value="WH_DNA-bd_sf"/>
</dbReference>
<dbReference type="GO" id="GO:0003700">
    <property type="term" value="F:DNA-binding transcription factor activity"/>
    <property type="evidence" value="ECO:0007669"/>
    <property type="project" value="InterPro"/>
</dbReference>
<keyword evidence="3" id="KW-0238">DNA-binding</keyword>
<dbReference type="CDD" id="cd05466">
    <property type="entry name" value="PBP2_LTTR_substrate"/>
    <property type="match status" value="1"/>
</dbReference>
<dbReference type="SUPFAM" id="SSF46785">
    <property type="entry name" value="Winged helix' DNA-binding domain"/>
    <property type="match status" value="1"/>
</dbReference>
<comment type="similarity">
    <text evidence="1">Belongs to the LysR transcriptional regulatory family.</text>
</comment>
<dbReference type="InterPro" id="IPR000847">
    <property type="entry name" value="LysR_HTH_N"/>
</dbReference>
<reference evidence="6" key="1">
    <citation type="submission" date="2024-01" db="EMBL/GenBank/DDBJ databases">
        <title>The genome sequence of Micromonospora mangrovi CCTCC AA 2012012.</title>
        <authorList>
            <person name="Gao J."/>
        </authorList>
    </citation>
    <scope>NUCLEOTIDE SEQUENCE</scope>
    <source>
        <strain evidence="6">CCTCC AA 2012012</strain>
    </source>
</reference>
<evidence type="ECO:0000256" key="2">
    <source>
        <dbReference type="ARBA" id="ARBA00023015"/>
    </source>
</evidence>
<evidence type="ECO:0000259" key="5">
    <source>
        <dbReference type="PROSITE" id="PS50931"/>
    </source>
</evidence>
<dbReference type="GO" id="GO:0032993">
    <property type="term" value="C:protein-DNA complex"/>
    <property type="evidence" value="ECO:0007669"/>
    <property type="project" value="TreeGrafter"/>
</dbReference>
<keyword evidence="4" id="KW-0804">Transcription</keyword>
<dbReference type="AlphaFoldDB" id="A0AAU7MDH9"/>
<dbReference type="InterPro" id="IPR005119">
    <property type="entry name" value="LysR_subst-bd"/>
</dbReference>
<evidence type="ECO:0000313" key="7">
    <source>
        <dbReference type="EMBL" id="XCH76256.1"/>
    </source>
</evidence>
<dbReference type="SUPFAM" id="SSF53850">
    <property type="entry name" value="Periplasmic binding protein-like II"/>
    <property type="match status" value="1"/>
</dbReference>